<dbReference type="InterPro" id="IPR008557">
    <property type="entry name" value="PhoX"/>
</dbReference>
<dbReference type="Proteomes" id="UP000000844">
    <property type="component" value="Chromosome"/>
</dbReference>
<dbReference type="eggNOG" id="COG3211">
    <property type="taxonomic scope" value="Bacteria"/>
</dbReference>
<dbReference type="Pfam" id="PF07676">
    <property type="entry name" value="PD40"/>
    <property type="match status" value="1"/>
</dbReference>
<dbReference type="PANTHER" id="PTHR35399">
    <property type="entry name" value="SLR8030 PROTEIN"/>
    <property type="match status" value="1"/>
</dbReference>
<sequence>MSIHPSGTGVLAHDIEVPQGFSCRVVARSGQPIGGTSWHPAPDGGACFADGDGWIYVSNSDVPLAGGASAIRFGPDGEVKDAYRILAGTSLNHTGVVTPWDSWLSCEDIFLGRVHEADPHGDRTAVAREAMGRFKHGHLAVDADRRVVYLTESEPDGCLYRFTPWTWGDLSHGLLEVLCANGASVEWRSVPDPAPGFLDVPTRYQTDTAVRFEGGGACHYAEGVCRFVTADGTWVYDAAQETLYRWSGPDEDLGGDILVTDLGDWLEIDLVAAGETTAVVRVEGHRDSEITGVAFSPDGSRLYFSSQRGTHGDSRDGVTFEVTGPFRH</sequence>
<dbReference type="RefSeq" id="WP_013015680.1">
    <property type="nucleotide sequence ID" value="NC_013947.1"/>
</dbReference>
<gene>
    <name evidence="1" type="ordered locus">Snas_0392</name>
</gene>
<evidence type="ECO:0008006" key="3">
    <source>
        <dbReference type="Google" id="ProtNLM"/>
    </source>
</evidence>
<dbReference type="SUPFAM" id="SSF75011">
    <property type="entry name" value="3-carboxy-cis,cis-mucoante lactonizing enzyme"/>
    <property type="match status" value="1"/>
</dbReference>
<accession>D3Q4E9</accession>
<dbReference type="InterPro" id="IPR011659">
    <property type="entry name" value="WD40"/>
</dbReference>
<reference evidence="1 2" key="1">
    <citation type="journal article" date="2009" name="Stand. Genomic Sci.">
        <title>Complete genome sequence of Stackebrandtia nassauensis type strain (LLR-40K-21).</title>
        <authorList>
            <person name="Munk C."/>
            <person name="Lapidus A."/>
            <person name="Copeland A."/>
            <person name="Jando M."/>
            <person name="Mayilraj S."/>
            <person name="Glavina Del Rio T."/>
            <person name="Nolan M."/>
            <person name="Chen F."/>
            <person name="Lucas S."/>
            <person name="Tice H."/>
            <person name="Cheng J.F."/>
            <person name="Han C."/>
            <person name="Detter J.C."/>
            <person name="Bruce D."/>
            <person name="Goodwin L."/>
            <person name="Chain P."/>
            <person name="Pitluck S."/>
            <person name="Goker M."/>
            <person name="Ovchinikova G."/>
            <person name="Pati A."/>
            <person name="Ivanova N."/>
            <person name="Mavromatis K."/>
            <person name="Chen A."/>
            <person name="Palaniappan K."/>
            <person name="Land M."/>
            <person name="Hauser L."/>
            <person name="Chang Y.J."/>
            <person name="Jeffries C.D."/>
            <person name="Bristow J."/>
            <person name="Eisen J.A."/>
            <person name="Markowitz V."/>
            <person name="Hugenholtz P."/>
            <person name="Kyrpides N.C."/>
            <person name="Klenk H.P."/>
        </authorList>
    </citation>
    <scope>NUCLEOTIDE SEQUENCE [LARGE SCALE GENOMIC DNA]</scope>
    <source>
        <strain evidence="2">DSM 44728 / CIP 108903 / NRRL B-16338 / NBRC 102104 / LLR-40K-21</strain>
    </source>
</reference>
<dbReference type="KEGG" id="sna:Snas_0392"/>
<dbReference type="HOGENOM" id="CLU_045986_0_0_11"/>
<dbReference type="PANTHER" id="PTHR35399:SF2">
    <property type="entry name" value="DUF839 DOMAIN-CONTAINING PROTEIN"/>
    <property type="match status" value="1"/>
</dbReference>
<dbReference type="EMBL" id="CP001778">
    <property type="protein sequence ID" value="ADD40109.1"/>
    <property type="molecule type" value="Genomic_DNA"/>
</dbReference>
<proteinExistence type="predicted"/>
<evidence type="ECO:0000313" key="1">
    <source>
        <dbReference type="EMBL" id="ADD40109.1"/>
    </source>
</evidence>
<dbReference type="AlphaFoldDB" id="D3Q4E9"/>
<protein>
    <recommendedName>
        <fullName evidence="3">WD40 domain protein beta Propeller</fullName>
    </recommendedName>
</protein>
<dbReference type="Pfam" id="PF05787">
    <property type="entry name" value="PhoX"/>
    <property type="match status" value="1"/>
</dbReference>
<keyword evidence="2" id="KW-1185">Reference proteome</keyword>
<evidence type="ECO:0000313" key="2">
    <source>
        <dbReference type="Proteomes" id="UP000000844"/>
    </source>
</evidence>
<dbReference type="STRING" id="446470.Snas_0392"/>
<organism evidence="1 2">
    <name type="scientific">Stackebrandtia nassauensis (strain DSM 44728 / CIP 108903 / NRRL B-16338 / NBRC 102104 / LLR-40K-21)</name>
    <dbReference type="NCBI Taxonomy" id="446470"/>
    <lineage>
        <taxon>Bacteria</taxon>
        <taxon>Bacillati</taxon>
        <taxon>Actinomycetota</taxon>
        <taxon>Actinomycetes</taxon>
        <taxon>Glycomycetales</taxon>
        <taxon>Glycomycetaceae</taxon>
        <taxon>Stackebrandtia</taxon>
    </lineage>
</organism>
<name>D3Q4E9_STANL</name>